<proteinExistence type="predicted"/>
<protein>
    <recommendedName>
        <fullName evidence="1">CO dehydrogenase/acetyl-CoA synthase delta subunit TIM barrel domain-containing protein</fullName>
    </recommendedName>
</protein>
<reference evidence="2" key="1">
    <citation type="journal article" date="2014" name="Front. Microbiol.">
        <title>High frequency of phylogenetically diverse reductive dehalogenase-homologous genes in deep subseafloor sedimentary metagenomes.</title>
        <authorList>
            <person name="Kawai M."/>
            <person name="Futagami T."/>
            <person name="Toyoda A."/>
            <person name="Takaki Y."/>
            <person name="Nishi S."/>
            <person name="Hori S."/>
            <person name="Arai W."/>
            <person name="Tsubouchi T."/>
            <person name="Morono Y."/>
            <person name="Uchiyama I."/>
            <person name="Ito T."/>
            <person name="Fujiyama A."/>
            <person name="Inagaki F."/>
            <person name="Takami H."/>
        </authorList>
    </citation>
    <scope>NUCLEOTIDE SEQUENCE</scope>
    <source>
        <strain evidence="2">Expedition CK06-06</strain>
    </source>
</reference>
<feature type="domain" description="CO dehydrogenase/acetyl-CoA synthase delta subunit TIM barrel" evidence="1">
    <location>
        <begin position="7"/>
        <end position="116"/>
    </location>
</feature>
<dbReference type="InterPro" id="IPR016041">
    <property type="entry name" value="Ac-CoA_synth_d_su_TIM-brl"/>
</dbReference>
<gene>
    <name evidence="2" type="ORF">S01H4_56974</name>
</gene>
<sequence>MALRISFSTPDSKAPVLVTANYKLTFDILRKALASISAWILVLDTRGINVWCAAGKDLFSTDEVVRRVKRSGLEKVVTHNQLILPQLAATGVAAHHVKKGSGFKVIWGPVRAKDIRSFLTNGLKAEKSMRQVTFTTRDR</sequence>
<evidence type="ECO:0000259" key="1">
    <source>
        <dbReference type="Pfam" id="PF03599"/>
    </source>
</evidence>
<dbReference type="Gene3D" id="3.40.50.11600">
    <property type="match status" value="1"/>
</dbReference>
<feature type="non-terminal residue" evidence="2">
    <location>
        <position position="139"/>
    </location>
</feature>
<accession>X1E9X8</accession>
<dbReference type="EMBL" id="BART01033083">
    <property type="protein sequence ID" value="GAH17185.1"/>
    <property type="molecule type" value="Genomic_DNA"/>
</dbReference>
<dbReference type="AlphaFoldDB" id="X1E9X8"/>
<name>X1E9X8_9ZZZZ</name>
<evidence type="ECO:0000313" key="2">
    <source>
        <dbReference type="EMBL" id="GAH17185.1"/>
    </source>
</evidence>
<organism evidence="2">
    <name type="scientific">marine sediment metagenome</name>
    <dbReference type="NCBI Taxonomy" id="412755"/>
    <lineage>
        <taxon>unclassified sequences</taxon>
        <taxon>metagenomes</taxon>
        <taxon>ecological metagenomes</taxon>
    </lineage>
</organism>
<dbReference type="Pfam" id="PF03599">
    <property type="entry name" value="CdhD"/>
    <property type="match status" value="1"/>
</dbReference>
<comment type="caution">
    <text evidence="2">The sequence shown here is derived from an EMBL/GenBank/DDBJ whole genome shotgun (WGS) entry which is preliminary data.</text>
</comment>